<keyword evidence="3" id="KW-1185">Reference proteome</keyword>
<accession>A0A4U5TNK7</accession>
<evidence type="ECO:0000313" key="2">
    <source>
        <dbReference type="EMBL" id="TKS55413.1"/>
    </source>
</evidence>
<feature type="transmembrane region" description="Helical" evidence="1">
    <location>
        <begin position="150"/>
        <end position="170"/>
    </location>
</feature>
<feature type="transmembrane region" description="Helical" evidence="1">
    <location>
        <begin position="74"/>
        <end position="93"/>
    </location>
</feature>
<feature type="transmembrane region" description="Helical" evidence="1">
    <location>
        <begin position="6"/>
        <end position="29"/>
    </location>
</feature>
<evidence type="ECO:0000256" key="1">
    <source>
        <dbReference type="SAM" id="Phobius"/>
    </source>
</evidence>
<proteinExistence type="predicted"/>
<evidence type="ECO:0000313" key="3">
    <source>
        <dbReference type="Proteomes" id="UP000306552"/>
    </source>
</evidence>
<feature type="transmembrane region" description="Helical" evidence="1">
    <location>
        <begin position="100"/>
        <end position="118"/>
    </location>
</feature>
<dbReference type="EMBL" id="SWMU01000006">
    <property type="protein sequence ID" value="TKS55413.1"/>
    <property type="molecule type" value="Genomic_DNA"/>
</dbReference>
<dbReference type="OrthoDB" id="9786064at2"/>
<feature type="transmembrane region" description="Helical" evidence="1">
    <location>
        <begin position="50"/>
        <end position="68"/>
    </location>
</feature>
<gene>
    <name evidence="2" type="ORF">FCN74_11640</name>
</gene>
<name>A0A4U5TNK7_9FLAO</name>
<sequence>MFTYESILAKILAVVLLTVFIPIFFLILLKPLKIINSFHLKTVKQRRLPLLFFTTISAVIINYIFNPIHYKIPFYFFSAVFFCGLVCVILSFLNYKISLHATAISSFACFVICFSLYYQISNLWLVSLVVFAIGWVISSRLLMQAHKLHELMTGLSLGVVSQLIFLQFWYI</sequence>
<dbReference type="AlphaFoldDB" id="A0A4U5TNK7"/>
<comment type="caution">
    <text evidence="2">The sequence shown here is derived from an EMBL/GenBank/DDBJ whole genome shotgun (WGS) entry which is preliminary data.</text>
</comment>
<dbReference type="Proteomes" id="UP000306552">
    <property type="component" value="Unassembled WGS sequence"/>
</dbReference>
<keyword evidence="1" id="KW-0812">Transmembrane</keyword>
<protein>
    <recommendedName>
        <fullName evidence="4">Phosphatase PAP2 family protein</fullName>
    </recommendedName>
</protein>
<dbReference type="RefSeq" id="WP_138932784.1">
    <property type="nucleotide sequence ID" value="NZ_SWMU01000006.1"/>
</dbReference>
<reference evidence="2 3" key="1">
    <citation type="submission" date="2019-04" db="EMBL/GenBank/DDBJ databases">
        <title>Psychroflexus halotolerans sp. nov., isolated from a marine solar saltern.</title>
        <authorList>
            <person name="Feng X."/>
        </authorList>
    </citation>
    <scope>NUCLEOTIDE SEQUENCE [LARGE SCALE GENOMIC DNA]</scope>
    <source>
        <strain evidence="2 3">WDS2C27</strain>
    </source>
</reference>
<keyword evidence="1" id="KW-1133">Transmembrane helix</keyword>
<feature type="transmembrane region" description="Helical" evidence="1">
    <location>
        <begin position="124"/>
        <end position="143"/>
    </location>
</feature>
<keyword evidence="1" id="KW-0472">Membrane</keyword>
<organism evidence="2 3">
    <name type="scientific">Mesohalobacter halotolerans</name>
    <dbReference type="NCBI Taxonomy" id="1883405"/>
    <lineage>
        <taxon>Bacteria</taxon>
        <taxon>Pseudomonadati</taxon>
        <taxon>Bacteroidota</taxon>
        <taxon>Flavobacteriia</taxon>
        <taxon>Flavobacteriales</taxon>
        <taxon>Flavobacteriaceae</taxon>
        <taxon>Mesohalobacter</taxon>
    </lineage>
</organism>
<evidence type="ECO:0008006" key="4">
    <source>
        <dbReference type="Google" id="ProtNLM"/>
    </source>
</evidence>